<reference evidence="1 2" key="1">
    <citation type="journal article" date="2016" name="Nat. Commun.">
        <title>Thousands of microbial genomes shed light on interconnected biogeochemical processes in an aquifer system.</title>
        <authorList>
            <person name="Anantharaman K."/>
            <person name="Brown C.T."/>
            <person name="Hug L.A."/>
            <person name="Sharon I."/>
            <person name="Castelle C.J."/>
            <person name="Probst A.J."/>
            <person name="Thomas B.C."/>
            <person name="Singh A."/>
            <person name="Wilkins M.J."/>
            <person name="Karaoz U."/>
            <person name="Brodie E.L."/>
            <person name="Williams K.H."/>
            <person name="Hubbard S.S."/>
            <person name="Banfield J.F."/>
        </authorList>
    </citation>
    <scope>NUCLEOTIDE SEQUENCE [LARGE SCALE GENOMIC DNA]</scope>
</reference>
<dbReference type="Proteomes" id="UP000178647">
    <property type="component" value="Unassembled WGS sequence"/>
</dbReference>
<comment type="caution">
    <text evidence="1">The sequence shown here is derived from an EMBL/GenBank/DDBJ whole genome shotgun (WGS) entry which is preliminary data.</text>
</comment>
<protein>
    <submittedName>
        <fullName evidence="1">Uncharacterized protein</fullName>
    </submittedName>
</protein>
<gene>
    <name evidence="1" type="ORF">A2896_01760</name>
</gene>
<name>A0A1G2EG69_9BACT</name>
<organism evidence="1 2">
    <name type="scientific">Candidatus Nealsonbacteria bacterium RIFCSPLOWO2_01_FULL_43_32</name>
    <dbReference type="NCBI Taxonomy" id="1801672"/>
    <lineage>
        <taxon>Bacteria</taxon>
        <taxon>Candidatus Nealsoniibacteriota</taxon>
    </lineage>
</organism>
<accession>A0A1G2EG69</accession>
<evidence type="ECO:0000313" key="2">
    <source>
        <dbReference type="Proteomes" id="UP000178647"/>
    </source>
</evidence>
<dbReference type="STRING" id="1801672.A2896_01760"/>
<proteinExistence type="predicted"/>
<dbReference type="AlphaFoldDB" id="A0A1G2EG69"/>
<sequence length="73" mass="8332">MTDIVVNSKSLRLELTVPTSVKDEIMKKLCDRCRPLCSKDDNKTWRIYVFLDPLEEEGFMNSLNGKGSAPKEP</sequence>
<dbReference type="EMBL" id="MHMH01000013">
    <property type="protein sequence ID" value="OGZ24340.1"/>
    <property type="molecule type" value="Genomic_DNA"/>
</dbReference>
<evidence type="ECO:0000313" key="1">
    <source>
        <dbReference type="EMBL" id="OGZ24340.1"/>
    </source>
</evidence>